<dbReference type="PROSITE" id="PS01124">
    <property type="entry name" value="HTH_ARAC_FAMILY_2"/>
    <property type="match status" value="1"/>
</dbReference>
<dbReference type="AlphaFoldDB" id="A0A261VND8"/>
<dbReference type="Pfam" id="PF12833">
    <property type="entry name" value="HTH_18"/>
    <property type="match status" value="1"/>
</dbReference>
<feature type="domain" description="HTH araC/xylS-type" evidence="3">
    <location>
        <begin position="189"/>
        <end position="285"/>
    </location>
</feature>
<dbReference type="Proteomes" id="UP000216429">
    <property type="component" value="Unassembled WGS sequence"/>
</dbReference>
<dbReference type="OrthoDB" id="9816344at2"/>
<evidence type="ECO:0000256" key="1">
    <source>
        <dbReference type="ARBA" id="ARBA00023015"/>
    </source>
</evidence>
<dbReference type="RefSeq" id="WP_094813316.1">
    <property type="nucleotide sequence ID" value="NZ_NEVU01000002.1"/>
</dbReference>
<organism evidence="4 5">
    <name type="scientific">Bordetella genomosp. 12</name>
    <dbReference type="NCBI Taxonomy" id="463035"/>
    <lineage>
        <taxon>Bacteria</taxon>
        <taxon>Pseudomonadati</taxon>
        <taxon>Pseudomonadota</taxon>
        <taxon>Betaproteobacteria</taxon>
        <taxon>Burkholderiales</taxon>
        <taxon>Alcaligenaceae</taxon>
        <taxon>Bordetella</taxon>
    </lineage>
</organism>
<keyword evidence="5" id="KW-1185">Reference proteome</keyword>
<evidence type="ECO:0000313" key="4">
    <source>
        <dbReference type="EMBL" id="OZI75080.1"/>
    </source>
</evidence>
<dbReference type="PANTHER" id="PTHR47893">
    <property type="entry name" value="REGULATORY PROTEIN PCHR"/>
    <property type="match status" value="1"/>
</dbReference>
<name>A0A261VND8_9BORD</name>
<dbReference type="SMART" id="SM00342">
    <property type="entry name" value="HTH_ARAC"/>
    <property type="match status" value="1"/>
</dbReference>
<comment type="caution">
    <text evidence="4">The sequence shown here is derived from an EMBL/GenBank/DDBJ whole genome shotgun (WGS) entry which is preliminary data.</text>
</comment>
<evidence type="ECO:0000313" key="5">
    <source>
        <dbReference type="Proteomes" id="UP000216429"/>
    </source>
</evidence>
<accession>A0A261VND8</accession>
<proteinExistence type="predicted"/>
<sequence>MIVSTTAPDWSMSAARPALQVAGGSLSFARAERMQETLSPGWKLVLLIEGELRYQVSGGPLTALRGPVLHHSLCREQGFMDHEFGSQARLRFVSLRLPLEGLVAGCGLDADELGHRLGARAQCYAETNQAAAPALLALARQMLDCPVPHALRDLYVSAKAGELAALSLAALLPAPAVSGLSPADRERLHQAREQLLAHLHQPPSLPALAAMVGINVNKLTTGFRRQFGYSVYAFVRQARMRQAHALLAEGAMTVSQVAYACGYTDSHFSKVFCRHYGVLPSALAR</sequence>
<dbReference type="SUPFAM" id="SSF46689">
    <property type="entry name" value="Homeodomain-like"/>
    <property type="match status" value="2"/>
</dbReference>
<evidence type="ECO:0000259" key="3">
    <source>
        <dbReference type="PROSITE" id="PS01124"/>
    </source>
</evidence>
<keyword evidence="1" id="KW-0805">Transcription regulation</keyword>
<dbReference type="PANTHER" id="PTHR47893:SF1">
    <property type="entry name" value="REGULATORY PROTEIN PCHR"/>
    <property type="match status" value="1"/>
</dbReference>
<dbReference type="InterPro" id="IPR018060">
    <property type="entry name" value="HTH_AraC"/>
</dbReference>
<dbReference type="InterPro" id="IPR009057">
    <property type="entry name" value="Homeodomain-like_sf"/>
</dbReference>
<dbReference type="InterPro" id="IPR053142">
    <property type="entry name" value="PchR_regulatory_protein"/>
</dbReference>
<dbReference type="Gene3D" id="1.10.10.60">
    <property type="entry name" value="Homeodomain-like"/>
    <property type="match status" value="1"/>
</dbReference>
<dbReference type="GO" id="GO:0003700">
    <property type="term" value="F:DNA-binding transcription factor activity"/>
    <property type="evidence" value="ECO:0007669"/>
    <property type="project" value="InterPro"/>
</dbReference>
<dbReference type="EMBL" id="NEVU01000002">
    <property type="protein sequence ID" value="OZI75080.1"/>
    <property type="molecule type" value="Genomic_DNA"/>
</dbReference>
<reference evidence="5" key="1">
    <citation type="submission" date="2017-05" db="EMBL/GenBank/DDBJ databases">
        <title>Complete and WGS of Bordetella genogroups.</title>
        <authorList>
            <person name="Spilker T."/>
            <person name="Lipuma J."/>
        </authorList>
    </citation>
    <scope>NUCLEOTIDE SEQUENCE [LARGE SCALE GENOMIC DNA]</scope>
    <source>
        <strain evidence="5">AU6712</strain>
    </source>
</reference>
<protein>
    <submittedName>
        <fullName evidence="4">AraC family transcriptional regulator</fullName>
    </submittedName>
</protein>
<evidence type="ECO:0000256" key="2">
    <source>
        <dbReference type="ARBA" id="ARBA00023163"/>
    </source>
</evidence>
<dbReference type="GO" id="GO:0043565">
    <property type="term" value="F:sequence-specific DNA binding"/>
    <property type="evidence" value="ECO:0007669"/>
    <property type="project" value="InterPro"/>
</dbReference>
<gene>
    <name evidence="4" type="ORF">CAL22_11765</name>
</gene>
<keyword evidence="2" id="KW-0804">Transcription</keyword>